<gene>
    <name evidence="2" type="ORF">D8M03_16810</name>
</gene>
<dbReference type="AlphaFoldDB" id="A0A494YSA4"/>
<dbReference type="EMBL" id="RBZN01000079">
    <property type="protein sequence ID" value="RKQ12771.1"/>
    <property type="molecule type" value="Genomic_DNA"/>
</dbReference>
<sequence length="363" mass="42513">MHKKIWRYILNTKEPDELVFLAQNFSIQIPGFRKNSIPKNLNPKMLISTILKPENLKKLNIDNIESHEEVYKADSILNVTDLNSLQQLATKKYAPSKVLEILLINKKFEEATNLFNYFMTNYNENELSLLEIENIEDSEHHSMKNEENSKAEEQKEAVQKEENQNKVTKKLEEKITNLKEELKKAHSNNEQLKEELYNEKKEKNLEIQRLKTQNNDLQKIIESLNTKVSLLEESLFNSLQKEECLRSIIKKLENEKVEKIEKNENNEQKNNYPNITIIGTPSNSIINSCNIHFTVLDKKQALKIDLNNQDEIWILSYQVDKKIEKELKEAGLQKPIRLISTFLELKQAIQKETELHDKQSVGS</sequence>
<name>A0A494YSA4_9BACL</name>
<proteinExistence type="predicted"/>
<evidence type="ECO:0000313" key="2">
    <source>
        <dbReference type="EMBL" id="RKQ12771.1"/>
    </source>
</evidence>
<protein>
    <submittedName>
        <fullName evidence="2">Uncharacterized protein</fullName>
    </submittedName>
</protein>
<accession>A0A494YSA4</accession>
<feature type="region of interest" description="Disordered" evidence="1">
    <location>
        <begin position="139"/>
        <end position="167"/>
    </location>
</feature>
<dbReference type="Proteomes" id="UP000272238">
    <property type="component" value="Unassembled WGS sequence"/>
</dbReference>
<evidence type="ECO:0000256" key="1">
    <source>
        <dbReference type="SAM" id="MobiDB-lite"/>
    </source>
</evidence>
<comment type="caution">
    <text evidence="2">The sequence shown here is derived from an EMBL/GenBank/DDBJ whole genome shotgun (WGS) entry which is preliminary data.</text>
</comment>
<keyword evidence="3" id="KW-1185">Reference proteome</keyword>
<evidence type="ECO:0000313" key="3">
    <source>
        <dbReference type="Proteomes" id="UP000272238"/>
    </source>
</evidence>
<organism evidence="2 3">
    <name type="scientific">Ureibacillus endophyticus</name>
    <dbReference type="NCBI Taxonomy" id="1978490"/>
    <lineage>
        <taxon>Bacteria</taxon>
        <taxon>Bacillati</taxon>
        <taxon>Bacillota</taxon>
        <taxon>Bacilli</taxon>
        <taxon>Bacillales</taxon>
        <taxon>Caryophanaceae</taxon>
        <taxon>Ureibacillus</taxon>
    </lineage>
</organism>
<reference evidence="2 3" key="1">
    <citation type="journal article" date="2016" name="Antonie Van Leeuwenhoek">
        <title>Lysinibacillus endophyticus sp. nov., an indole-3-acetic acid producing endophytic bacterium isolated from corn root (Zea mays cv. Xinken-5).</title>
        <authorList>
            <person name="Yu J."/>
            <person name="Guan X."/>
            <person name="Liu C."/>
            <person name="Xiang W."/>
            <person name="Yu Z."/>
            <person name="Liu X."/>
            <person name="Wang G."/>
        </authorList>
    </citation>
    <scope>NUCLEOTIDE SEQUENCE [LARGE SCALE GENOMIC DNA]</scope>
    <source>
        <strain evidence="2 3">DSM 100506</strain>
    </source>
</reference>